<sequence length="64" mass="6741">MKGLLLYNPENEAGSAKIGLSSVIQKTAAQALEDLSNNPISPPTVTMSGVREIIILSQTSVSKK</sequence>
<reference evidence="1 2" key="1">
    <citation type="submission" date="2016-07" db="EMBL/GenBank/DDBJ databases">
        <title>Pervasive Adenine N6-methylation of Active Genes in Fungi.</title>
        <authorList>
            <consortium name="DOE Joint Genome Institute"/>
            <person name="Mondo S.J."/>
            <person name="Dannebaum R.O."/>
            <person name="Kuo R.C."/>
            <person name="Labutti K."/>
            <person name="Haridas S."/>
            <person name="Kuo A."/>
            <person name="Salamov A."/>
            <person name="Ahrendt S.R."/>
            <person name="Lipzen A."/>
            <person name="Sullivan W."/>
            <person name="Andreopoulos W.B."/>
            <person name="Clum A."/>
            <person name="Lindquist E."/>
            <person name="Daum C."/>
            <person name="Ramamoorthy G.K."/>
            <person name="Gryganskyi A."/>
            <person name="Culley D."/>
            <person name="Magnuson J.K."/>
            <person name="James T.Y."/>
            <person name="O'Malley M.A."/>
            <person name="Stajich J.E."/>
            <person name="Spatafora J.W."/>
            <person name="Visel A."/>
            <person name="Grigoriev I.V."/>
        </authorList>
    </citation>
    <scope>NUCLEOTIDE SEQUENCE [LARGE SCALE GENOMIC DNA]</scope>
    <source>
        <strain evidence="1 2">JEL800</strain>
    </source>
</reference>
<evidence type="ECO:0000313" key="2">
    <source>
        <dbReference type="Proteomes" id="UP000193642"/>
    </source>
</evidence>
<dbReference type="AlphaFoldDB" id="A0A1Y2D2T1"/>
<comment type="caution">
    <text evidence="1">The sequence shown here is derived from an EMBL/GenBank/DDBJ whole genome shotgun (WGS) entry which is preliminary data.</text>
</comment>
<keyword evidence="2" id="KW-1185">Reference proteome</keyword>
<evidence type="ECO:0000313" key="1">
    <source>
        <dbReference type="EMBL" id="ORY53592.1"/>
    </source>
</evidence>
<proteinExistence type="predicted"/>
<protein>
    <submittedName>
        <fullName evidence="1">Uncharacterized protein</fullName>
    </submittedName>
</protein>
<dbReference type="EMBL" id="MCGO01000001">
    <property type="protein sequence ID" value="ORY53592.1"/>
    <property type="molecule type" value="Genomic_DNA"/>
</dbReference>
<dbReference type="Proteomes" id="UP000193642">
    <property type="component" value="Unassembled WGS sequence"/>
</dbReference>
<accession>A0A1Y2D2T1</accession>
<gene>
    <name evidence="1" type="ORF">BCR33DRAFT_710987</name>
</gene>
<name>A0A1Y2D2T1_9FUNG</name>
<organism evidence="1 2">
    <name type="scientific">Rhizoclosmatium globosum</name>
    <dbReference type="NCBI Taxonomy" id="329046"/>
    <lineage>
        <taxon>Eukaryota</taxon>
        <taxon>Fungi</taxon>
        <taxon>Fungi incertae sedis</taxon>
        <taxon>Chytridiomycota</taxon>
        <taxon>Chytridiomycota incertae sedis</taxon>
        <taxon>Chytridiomycetes</taxon>
        <taxon>Chytridiales</taxon>
        <taxon>Chytriomycetaceae</taxon>
        <taxon>Rhizoclosmatium</taxon>
    </lineage>
</organism>